<proteinExistence type="predicted"/>
<protein>
    <submittedName>
        <fullName evidence="1">Uncharacterized protein</fullName>
    </submittedName>
</protein>
<keyword evidence="2" id="KW-1185">Reference proteome</keyword>
<dbReference type="EMBL" id="CP022743">
    <property type="protein sequence ID" value="ASU34730.1"/>
    <property type="molecule type" value="Genomic_DNA"/>
</dbReference>
<reference evidence="1 2" key="1">
    <citation type="submission" date="2017-08" db="EMBL/GenBank/DDBJ databases">
        <title>Complete genome sequence of Mucilaginibacter sp. strain BJC16-A31.</title>
        <authorList>
            <consortium name="Henan University of Science and Technology"/>
            <person name="You X."/>
        </authorList>
    </citation>
    <scope>NUCLEOTIDE SEQUENCE [LARGE SCALE GENOMIC DNA]</scope>
    <source>
        <strain evidence="1 2">BJC16-A31</strain>
    </source>
</reference>
<evidence type="ECO:0000313" key="2">
    <source>
        <dbReference type="Proteomes" id="UP000215002"/>
    </source>
</evidence>
<dbReference type="AlphaFoldDB" id="A0A223NY74"/>
<dbReference type="Proteomes" id="UP000215002">
    <property type="component" value="Chromosome"/>
</dbReference>
<name>A0A223NY74_9SPHI</name>
<organism evidence="1 2">
    <name type="scientific">Mucilaginibacter xinganensis</name>
    <dbReference type="NCBI Taxonomy" id="1234841"/>
    <lineage>
        <taxon>Bacteria</taxon>
        <taxon>Pseudomonadati</taxon>
        <taxon>Bacteroidota</taxon>
        <taxon>Sphingobacteriia</taxon>
        <taxon>Sphingobacteriales</taxon>
        <taxon>Sphingobacteriaceae</taxon>
        <taxon>Mucilaginibacter</taxon>
    </lineage>
</organism>
<accession>A0A223NY74</accession>
<gene>
    <name evidence="1" type="ORF">MuYL_2843</name>
</gene>
<dbReference type="KEGG" id="muc:MuYL_2843"/>
<evidence type="ECO:0000313" key="1">
    <source>
        <dbReference type="EMBL" id="ASU34730.1"/>
    </source>
</evidence>
<sequence>MTFLGYLLQKILKLQFKMQYIFLKKFKQALKLHAKDLLK</sequence>